<proteinExistence type="predicted"/>
<gene>
    <name evidence="3" type="ORF">I8752_16645</name>
</gene>
<evidence type="ECO:0000256" key="1">
    <source>
        <dbReference type="SAM" id="MobiDB-lite"/>
    </source>
</evidence>
<dbReference type="PANTHER" id="PTHR43096">
    <property type="entry name" value="DNAJ HOMOLOG 1, MITOCHONDRIAL-RELATED"/>
    <property type="match status" value="1"/>
</dbReference>
<name>A0A8J7IB21_9NOST</name>
<sequence>MVNSKQNFNHYDTLKVSPHASQAEIKQAYRRLVKLFHPDSNQETADKDQIIRINAAYEVLGDSQSRLNYDRQRQDDSLKLNSDRQQRTASAQKHYKVTRQTGRDADEQVEEWLRRVYQPVNRLLSGILYSLEEQMEQLAADPFDDELLEEFQEYLQTCRDDFKQAQVTFRSLPNPPSLARTAAHLYYSLSQVGDGLEELAYFPLNYDERYLHTGQEMFRIAIRLHCEAQASVKSH</sequence>
<accession>A0A8J7IB21</accession>
<dbReference type="AlphaFoldDB" id="A0A8J7IB21"/>
<dbReference type="InterPro" id="IPR001623">
    <property type="entry name" value="DnaJ_domain"/>
</dbReference>
<dbReference type="RefSeq" id="WP_214433423.1">
    <property type="nucleotide sequence ID" value="NZ_CAWPUQ010000318.1"/>
</dbReference>
<reference evidence="3 4" key="1">
    <citation type="journal article" date="2021" name="Int. J. Syst. Evol. Microbiol.">
        <title>Amazonocrinis nigriterrae gen. nov., sp. nov., Atlanticothrix silvestris gen. nov., sp. nov. and Dendronalium phyllosphericum gen. nov., sp. nov., nostocacean cyanobacteria from Brazilian environments.</title>
        <authorList>
            <person name="Alvarenga D.O."/>
            <person name="Andreote A.P.D."/>
            <person name="Branco L.H.Z."/>
            <person name="Delbaje E."/>
            <person name="Cruz R.B."/>
            <person name="Varani A.M."/>
            <person name="Fiore M.F."/>
        </authorList>
    </citation>
    <scope>NUCLEOTIDE SEQUENCE [LARGE SCALE GENOMIC DNA]</scope>
    <source>
        <strain evidence="3 4">CENA369</strain>
    </source>
</reference>
<dbReference type="GO" id="GO:0051082">
    <property type="term" value="F:unfolded protein binding"/>
    <property type="evidence" value="ECO:0007669"/>
    <property type="project" value="TreeGrafter"/>
</dbReference>
<dbReference type="SUPFAM" id="SSF46565">
    <property type="entry name" value="Chaperone J-domain"/>
    <property type="match status" value="1"/>
</dbReference>
<dbReference type="SMART" id="SM00271">
    <property type="entry name" value="DnaJ"/>
    <property type="match status" value="1"/>
</dbReference>
<feature type="compositionally biased region" description="Basic and acidic residues" evidence="1">
    <location>
        <begin position="74"/>
        <end position="86"/>
    </location>
</feature>
<dbReference type="Gene3D" id="1.10.287.110">
    <property type="entry name" value="DnaJ domain"/>
    <property type="match status" value="1"/>
</dbReference>
<dbReference type="GO" id="GO:0042026">
    <property type="term" value="P:protein refolding"/>
    <property type="evidence" value="ECO:0007669"/>
    <property type="project" value="TreeGrafter"/>
</dbReference>
<feature type="region of interest" description="Disordered" evidence="1">
    <location>
        <begin position="74"/>
        <end position="102"/>
    </location>
</feature>
<keyword evidence="4" id="KW-1185">Reference proteome</keyword>
<dbReference type="InterPro" id="IPR036869">
    <property type="entry name" value="J_dom_sf"/>
</dbReference>
<dbReference type="PANTHER" id="PTHR43096:SF58">
    <property type="entry name" value="CHAPERONE DNAJ-DOMAIN SUPERFAMILY PROTEIN"/>
    <property type="match status" value="1"/>
</dbReference>
<dbReference type="GO" id="GO:0005737">
    <property type="term" value="C:cytoplasm"/>
    <property type="evidence" value="ECO:0007669"/>
    <property type="project" value="TreeGrafter"/>
</dbReference>
<evidence type="ECO:0000313" key="4">
    <source>
        <dbReference type="Proteomes" id="UP000662314"/>
    </source>
</evidence>
<dbReference type="EMBL" id="JAECZA010000080">
    <property type="protein sequence ID" value="MBH8574622.1"/>
    <property type="molecule type" value="Genomic_DNA"/>
</dbReference>
<dbReference type="PRINTS" id="PR00625">
    <property type="entry name" value="JDOMAIN"/>
</dbReference>
<evidence type="ECO:0000259" key="2">
    <source>
        <dbReference type="PROSITE" id="PS50076"/>
    </source>
</evidence>
<dbReference type="Pfam" id="PF00226">
    <property type="entry name" value="DnaJ"/>
    <property type="match status" value="1"/>
</dbReference>
<comment type="caution">
    <text evidence="3">The sequence shown here is derived from an EMBL/GenBank/DDBJ whole genome shotgun (WGS) entry which is preliminary data.</text>
</comment>
<evidence type="ECO:0000313" key="3">
    <source>
        <dbReference type="EMBL" id="MBH8574622.1"/>
    </source>
</evidence>
<feature type="domain" description="J" evidence="2">
    <location>
        <begin position="9"/>
        <end position="73"/>
    </location>
</feature>
<protein>
    <submittedName>
        <fullName evidence="3">J domain-containing protein</fullName>
    </submittedName>
</protein>
<dbReference type="PROSITE" id="PS50076">
    <property type="entry name" value="DNAJ_2"/>
    <property type="match status" value="1"/>
</dbReference>
<dbReference type="Proteomes" id="UP000662314">
    <property type="component" value="Unassembled WGS sequence"/>
</dbReference>
<organism evidence="3 4">
    <name type="scientific">Dendronalium phyllosphericum CENA369</name>
    <dbReference type="NCBI Taxonomy" id="1725256"/>
    <lineage>
        <taxon>Bacteria</taxon>
        <taxon>Bacillati</taxon>
        <taxon>Cyanobacteriota</taxon>
        <taxon>Cyanophyceae</taxon>
        <taxon>Nostocales</taxon>
        <taxon>Nostocaceae</taxon>
        <taxon>Dendronalium</taxon>
        <taxon>Dendronalium phyllosphericum</taxon>
    </lineage>
</organism>
<dbReference type="CDD" id="cd06257">
    <property type="entry name" value="DnaJ"/>
    <property type="match status" value="1"/>
</dbReference>